<evidence type="ECO:0000313" key="3">
    <source>
        <dbReference type="Proteomes" id="UP001500305"/>
    </source>
</evidence>
<proteinExistence type="predicted"/>
<evidence type="ECO:0000313" key="2">
    <source>
        <dbReference type="EMBL" id="GAA2238011.1"/>
    </source>
</evidence>
<dbReference type="RefSeq" id="WP_344635795.1">
    <property type="nucleotide sequence ID" value="NZ_BAAATR010000006.1"/>
</dbReference>
<evidence type="ECO:0000256" key="1">
    <source>
        <dbReference type="SAM" id="Coils"/>
    </source>
</evidence>
<sequence length="233" mass="26453">MTITHQGFDLSGFTLSKETLELIAKHDELYDRLLKYRAENADCHRVYPDLRNPHHSYVPALNRADEELRELEAKALAEGKTLPDRDKFMAKVRKRVAEYERMEPAMVRAVDHAEDLVSAAVVQELPELARQGFEQSQKAKKEYQEAVAKAETARASMRETVSRFLWAVTAGEMNRPKWSGWASLGEEVDTWRTTADGQLLTYDSARDLGLVDQWRGLRAELDGFVASPDETAA</sequence>
<keyword evidence="3" id="KW-1185">Reference proteome</keyword>
<protein>
    <submittedName>
        <fullName evidence="2">Uncharacterized protein</fullName>
    </submittedName>
</protein>
<reference evidence="3" key="1">
    <citation type="journal article" date="2019" name="Int. J. Syst. Evol. Microbiol.">
        <title>The Global Catalogue of Microorganisms (GCM) 10K type strain sequencing project: providing services to taxonomists for standard genome sequencing and annotation.</title>
        <authorList>
            <consortium name="The Broad Institute Genomics Platform"/>
            <consortium name="The Broad Institute Genome Sequencing Center for Infectious Disease"/>
            <person name="Wu L."/>
            <person name="Ma J."/>
        </authorList>
    </citation>
    <scope>NUCLEOTIDE SEQUENCE [LARGE SCALE GENOMIC DNA]</scope>
    <source>
        <strain evidence="3">JCM 7356</strain>
    </source>
</reference>
<accession>A0ABP5QJX1</accession>
<comment type="caution">
    <text evidence="2">The sequence shown here is derived from an EMBL/GenBank/DDBJ whole genome shotgun (WGS) entry which is preliminary data.</text>
</comment>
<dbReference type="Proteomes" id="UP001500305">
    <property type="component" value="Unassembled WGS sequence"/>
</dbReference>
<feature type="coiled-coil region" evidence="1">
    <location>
        <begin position="133"/>
        <end position="160"/>
    </location>
</feature>
<gene>
    <name evidence="2" type="ORF">GCM10010430_18790</name>
</gene>
<dbReference type="EMBL" id="BAAATR010000006">
    <property type="protein sequence ID" value="GAA2238011.1"/>
    <property type="molecule type" value="Genomic_DNA"/>
</dbReference>
<name>A0ABP5QJX1_9ACTN</name>
<keyword evidence="1" id="KW-0175">Coiled coil</keyword>
<organism evidence="2 3">
    <name type="scientific">Kitasatospora cystarginea</name>
    <dbReference type="NCBI Taxonomy" id="58350"/>
    <lineage>
        <taxon>Bacteria</taxon>
        <taxon>Bacillati</taxon>
        <taxon>Actinomycetota</taxon>
        <taxon>Actinomycetes</taxon>
        <taxon>Kitasatosporales</taxon>
        <taxon>Streptomycetaceae</taxon>
        <taxon>Kitasatospora</taxon>
    </lineage>
</organism>